<proteinExistence type="predicted"/>
<evidence type="ECO:0000313" key="2">
    <source>
        <dbReference type="Proteomes" id="UP000299102"/>
    </source>
</evidence>
<dbReference type="Proteomes" id="UP000299102">
    <property type="component" value="Unassembled WGS sequence"/>
</dbReference>
<name>A0A4C1TCP9_EUMVA</name>
<dbReference type="AlphaFoldDB" id="A0A4C1TCP9"/>
<organism evidence="1 2">
    <name type="scientific">Eumeta variegata</name>
    <name type="common">Bagworm moth</name>
    <name type="synonym">Eumeta japonica</name>
    <dbReference type="NCBI Taxonomy" id="151549"/>
    <lineage>
        <taxon>Eukaryota</taxon>
        <taxon>Metazoa</taxon>
        <taxon>Ecdysozoa</taxon>
        <taxon>Arthropoda</taxon>
        <taxon>Hexapoda</taxon>
        <taxon>Insecta</taxon>
        <taxon>Pterygota</taxon>
        <taxon>Neoptera</taxon>
        <taxon>Endopterygota</taxon>
        <taxon>Lepidoptera</taxon>
        <taxon>Glossata</taxon>
        <taxon>Ditrysia</taxon>
        <taxon>Tineoidea</taxon>
        <taxon>Psychidae</taxon>
        <taxon>Oiketicinae</taxon>
        <taxon>Eumeta</taxon>
    </lineage>
</organism>
<accession>A0A4C1TCP9</accession>
<comment type="caution">
    <text evidence="1">The sequence shown here is derived from an EMBL/GenBank/DDBJ whole genome shotgun (WGS) entry which is preliminary data.</text>
</comment>
<protein>
    <submittedName>
        <fullName evidence="1">Uncharacterized protein</fullName>
    </submittedName>
</protein>
<reference evidence="1 2" key="1">
    <citation type="journal article" date="2019" name="Commun. Biol.">
        <title>The bagworm genome reveals a unique fibroin gene that provides high tensile strength.</title>
        <authorList>
            <person name="Kono N."/>
            <person name="Nakamura H."/>
            <person name="Ohtoshi R."/>
            <person name="Tomita M."/>
            <person name="Numata K."/>
            <person name="Arakawa K."/>
        </authorList>
    </citation>
    <scope>NUCLEOTIDE SEQUENCE [LARGE SCALE GENOMIC DNA]</scope>
</reference>
<sequence>MITVAHGHSRLWRGCQCVAGLFGKNRVSDGRRSGPMERGCGGMEGEWTTETLFLLTKGNNGNCYFTPVSGECGIVWVEPAYLHDAEKLITISTLQESKAEKLKAALQQIKQHLMQCKQLQASTKLGLHNSSDI</sequence>
<dbReference type="EMBL" id="BGZK01000051">
    <property type="protein sequence ID" value="GBP12303.1"/>
    <property type="molecule type" value="Genomic_DNA"/>
</dbReference>
<keyword evidence="2" id="KW-1185">Reference proteome</keyword>
<gene>
    <name evidence="1" type="ORF">EVAR_75748_1</name>
</gene>
<evidence type="ECO:0000313" key="1">
    <source>
        <dbReference type="EMBL" id="GBP12303.1"/>
    </source>
</evidence>